<dbReference type="InterPro" id="IPR007612">
    <property type="entry name" value="LOR"/>
</dbReference>
<evidence type="ECO:0000313" key="3">
    <source>
        <dbReference type="Proteomes" id="UP000195402"/>
    </source>
</evidence>
<organism evidence="2 3">
    <name type="scientific">Macleaya cordata</name>
    <name type="common">Five-seeded plume-poppy</name>
    <name type="synonym">Bocconia cordata</name>
    <dbReference type="NCBI Taxonomy" id="56857"/>
    <lineage>
        <taxon>Eukaryota</taxon>
        <taxon>Viridiplantae</taxon>
        <taxon>Streptophyta</taxon>
        <taxon>Embryophyta</taxon>
        <taxon>Tracheophyta</taxon>
        <taxon>Spermatophyta</taxon>
        <taxon>Magnoliopsida</taxon>
        <taxon>Ranunculales</taxon>
        <taxon>Papaveraceae</taxon>
        <taxon>Papaveroideae</taxon>
        <taxon>Macleaya</taxon>
    </lineage>
</organism>
<dbReference type="SUPFAM" id="SSF54518">
    <property type="entry name" value="Tubby C-terminal domain-like"/>
    <property type="match status" value="2"/>
</dbReference>
<sequence length="271" mass="30013">MENLASKSACKIVTREGELVAEVKQKQSTSGIVLGEDVMTLVVEPNVDHSLIMSLVVHPQGFFSTSSASTSSSSSSSPSPYITSQREVFTIWMKSLVMNSNGCTVYDSNGHIVYRIDNYDKKCSNKVYLMDLKGQVLSTILRKKLRLFGRWEGYNGNYSKVDQEKPWFQVRKPFRVLKANDSYYDVTVSTSPPNSSDQLNGSYKIEISDIGKFACRILDQAGVVVAEVKQKQSSSGVVLGDDVLTLVVEPNVDHSLIMGLMVVHGLINRKL</sequence>
<dbReference type="STRING" id="56857.A0A200Q461"/>
<keyword evidence="3" id="KW-1185">Reference proteome</keyword>
<name>A0A200Q461_MACCD</name>
<comment type="similarity">
    <text evidence="1">Belongs to the LOR family.</text>
</comment>
<dbReference type="InterPro" id="IPR025659">
    <property type="entry name" value="Tubby-like_C"/>
</dbReference>
<dbReference type="PANTHER" id="PTHR31087:SF25">
    <property type="entry name" value="TRANSLATION INITIATION FACTOR 2B FAMILY PROTEIN, PUTATIVE, EXPRESSED-RELATED"/>
    <property type="match status" value="1"/>
</dbReference>
<comment type="caution">
    <text evidence="2">The sequence shown here is derived from an EMBL/GenBank/DDBJ whole genome shotgun (WGS) entry which is preliminary data.</text>
</comment>
<protein>
    <submittedName>
        <fullName evidence="2">Initiation factor 2B-related</fullName>
    </submittedName>
</protein>
<dbReference type="OrthoDB" id="652749at2759"/>
<dbReference type="InParanoid" id="A0A200Q461"/>
<accession>A0A200Q461</accession>
<evidence type="ECO:0000313" key="2">
    <source>
        <dbReference type="EMBL" id="OVA05246.1"/>
    </source>
</evidence>
<dbReference type="EMBL" id="MVGT01003132">
    <property type="protein sequence ID" value="OVA05246.1"/>
    <property type="molecule type" value="Genomic_DNA"/>
</dbReference>
<keyword evidence="2" id="KW-0396">Initiation factor</keyword>
<dbReference type="OMA" id="CLMDVAG"/>
<dbReference type="Pfam" id="PF04525">
    <property type="entry name" value="LOR"/>
    <property type="match status" value="2"/>
</dbReference>
<dbReference type="Gene3D" id="2.40.160.200">
    <property type="entry name" value="LURP1-related"/>
    <property type="match status" value="2"/>
</dbReference>
<dbReference type="PANTHER" id="PTHR31087">
    <property type="match status" value="1"/>
</dbReference>
<dbReference type="AlphaFoldDB" id="A0A200Q461"/>
<dbReference type="InterPro" id="IPR038595">
    <property type="entry name" value="LOR_sf"/>
</dbReference>
<dbReference type="Proteomes" id="UP000195402">
    <property type="component" value="Unassembled WGS sequence"/>
</dbReference>
<gene>
    <name evidence="2" type="ORF">BVC80_8257g1</name>
</gene>
<proteinExistence type="inferred from homology"/>
<keyword evidence="2" id="KW-0648">Protein biosynthesis</keyword>
<dbReference type="GO" id="GO:0003743">
    <property type="term" value="F:translation initiation factor activity"/>
    <property type="evidence" value="ECO:0007669"/>
    <property type="project" value="UniProtKB-KW"/>
</dbReference>
<evidence type="ECO:0000256" key="1">
    <source>
        <dbReference type="ARBA" id="ARBA00005437"/>
    </source>
</evidence>
<reference evidence="2 3" key="1">
    <citation type="journal article" date="2017" name="Mol. Plant">
        <title>The Genome of Medicinal Plant Macleaya cordata Provides New Insights into Benzylisoquinoline Alkaloids Metabolism.</title>
        <authorList>
            <person name="Liu X."/>
            <person name="Liu Y."/>
            <person name="Huang P."/>
            <person name="Ma Y."/>
            <person name="Qing Z."/>
            <person name="Tang Q."/>
            <person name="Cao H."/>
            <person name="Cheng P."/>
            <person name="Zheng Y."/>
            <person name="Yuan Z."/>
            <person name="Zhou Y."/>
            <person name="Liu J."/>
            <person name="Tang Z."/>
            <person name="Zhuo Y."/>
            <person name="Zhang Y."/>
            <person name="Yu L."/>
            <person name="Huang J."/>
            <person name="Yang P."/>
            <person name="Peng Q."/>
            <person name="Zhang J."/>
            <person name="Jiang W."/>
            <person name="Zhang Z."/>
            <person name="Lin K."/>
            <person name="Ro D.K."/>
            <person name="Chen X."/>
            <person name="Xiong X."/>
            <person name="Shang Y."/>
            <person name="Huang S."/>
            <person name="Zeng J."/>
        </authorList>
    </citation>
    <scope>NUCLEOTIDE SEQUENCE [LARGE SCALE GENOMIC DNA]</scope>
    <source>
        <strain evidence="3">cv. BLH2017</strain>
        <tissue evidence="2">Root</tissue>
    </source>
</reference>